<dbReference type="InterPro" id="IPR055132">
    <property type="entry name" value="RNase_J_b_CASP"/>
</dbReference>
<dbReference type="Pfam" id="PF07521">
    <property type="entry name" value="RMMBL"/>
    <property type="match status" value="1"/>
</dbReference>
<name>A0A1G2P9D8_9BACT</name>
<evidence type="ECO:0000256" key="2">
    <source>
        <dbReference type="ARBA" id="ARBA00022722"/>
    </source>
</evidence>
<evidence type="ECO:0000256" key="3">
    <source>
        <dbReference type="ARBA" id="ARBA00022723"/>
    </source>
</evidence>
<comment type="caution">
    <text evidence="12">The sequence shown here is derived from an EMBL/GenBank/DDBJ whole genome shotgun (WGS) entry which is preliminary data.</text>
</comment>
<protein>
    <recommendedName>
        <fullName evidence="9">Ribonuclease J</fullName>
        <shortName evidence="9">RNase J</shortName>
        <ecNumber evidence="9">3.1.-.-</ecNumber>
    </recommendedName>
</protein>
<dbReference type="GO" id="GO:0005737">
    <property type="term" value="C:cytoplasm"/>
    <property type="evidence" value="ECO:0007669"/>
    <property type="project" value="UniProtKB-SubCell"/>
</dbReference>
<keyword evidence="1 9" id="KW-0963">Cytoplasm</keyword>
<dbReference type="InterPro" id="IPR036866">
    <property type="entry name" value="RibonucZ/Hydroxyglut_hydro"/>
</dbReference>
<dbReference type="PANTHER" id="PTHR43694">
    <property type="entry name" value="RIBONUCLEASE J"/>
    <property type="match status" value="1"/>
</dbReference>
<dbReference type="Gene3D" id="3.40.50.10710">
    <property type="entry name" value="Metallo-hydrolase/oxidoreductase"/>
    <property type="match status" value="1"/>
</dbReference>
<evidence type="ECO:0000256" key="4">
    <source>
        <dbReference type="ARBA" id="ARBA00022759"/>
    </source>
</evidence>
<dbReference type="Gene3D" id="3.60.15.10">
    <property type="entry name" value="Ribonuclease Z/Hydroxyacylglutathione hydrolase-like"/>
    <property type="match status" value="1"/>
</dbReference>
<feature type="binding site" evidence="9">
    <location>
        <begin position="389"/>
        <end position="393"/>
    </location>
    <ligand>
        <name>substrate</name>
    </ligand>
</feature>
<keyword evidence="9" id="KW-0698">rRNA processing</keyword>
<dbReference type="GO" id="GO:0006364">
    <property type="term" value="P:rRNA processing"/>
    <property type="evidence" value="ECO:0007669"/>
    <property type="project" value="UniProtKB-UniRule"/>
</dbReference>
<gene>
    <name evidence="9" type="primary">rnj</name>
    <name evidence="12" type="ORF">A3G59_00120</name>
</gene>
<keyword evidence="4 9" id="KW-0255">Endonuclease</keyword>
<evidence type="ECO:0000256" key="8">
    <source>
        <dbReference type="ARBA" id="ARBA00022884"/>
    </source>
</evidence>
<comment type="subunit">
    <text evidence="9">Homodimer, may be a subunit of the RNA degradosome.</text>
</comment>
<dbReference type="Pfam" id="PF00753">
    <property type="entry name" value="Lactamase_B"/>
    <property type="match status" value="1"/>
</dbReference>
<dbReference type="InterPro" id="IPR004613">
    <property type="entry name" value="RNase_J"/>
</dbReference>
<comment type="similarity">
    <text evidence="9">Belongs to the metallo-beta-lactamase superfamily. RNA-metabolizing metallo-beta-lactamase-like family. Bacterial RNase J subfamily.</text>
</comment>
<dbReference type="Gene3D" id="3.10.20.580">
    <property type="match status" value="1"/>
</dbReference>
<dbReference type="GO" id="GO:0004534">
    <property type="term" value="F:5'-3' RNA exonuclease activity"/>
    <property type="evidence" value="ECO:0007669"/>
    <property type="project" value="UniProtKB-UniRule"/>
</dbReference>
<keyword evidence="7 9" id="KW-0269">Exonuclease</keyword>
<dbReference type="GO" id="GO:0004521">
    <property type="term" value="F:RNA endonuclease activity"/>
    <property type="evidence" value="ECO:0007669"/>
    <property type="project" value="UniProtKB-UniRule"/>
</dbReference>
<comment type="subcellular location">
    <subcellularLocation>
        <location evidence="9">Cytoplasm</location>
    </subcellularLocation>
</comment>
<dbReference type="Pfam" id="PF22505">
    <property type="entry name" value="RNase_J_b_CASP"/>
    <property type="match status" value="1"/>
</dbReference>
<dbReference type="Proteomes" id="UP000176881">
    <property type="component" value="Unassembled WGS sequence"/>
</dbReference>
<organism evidence="12 13">
    <name type="scientific">Candidatus Taylorbacteria bacterium RIFCSPLOWO2_12_FULL_47_20</name>
    <dbReference type="NCBI Taxonomy" id="1802335"/>
    <lineage>
        <taxon>Bacteria</taxon>
        <taxon>Candidatus Tayloriibacteriota</taxon>
    </lineage>
</organism>
<accession>A0A1G2P9D8</accession>
<evidence type="ECO:0000256" key="1">
    <source>
        <dbReference type="ARBA" id="ARBA00022490"/>
    </source>
</evidence>
<sequence>MPPEGHPSHRLPNGLPQPPKTEHIPTIQEGVLRIIPLGGVEEIGKNMTVVEYGDDIIVIDAGMQFSSVDTPGVDYILPNTAYLEERKSKVRCLVVTHGHLDHIGGIPYLMEKLGNPPIYTMEFGAMLIRKRQEEYPHLPALDLKIVNRDDKSLPISKNFKVRFFGLTHSIPDSTGVIIETPLGDVVATGDVRIDNVNGIPREREIEQYSIFKDRKILALLMDSTGVEKPGWSMPEEIVIATIDKIVKDAPGRVLIATFASQVERIIAFIEIARKYGRKVAIDGRSMKANVEIVKKLKLSEVKHAVPIEEIGDYPPNKLMVLATGAQGEEFASLMRISNSTHKHIKLIPNDIIVLSSSVIPGNERAITTLKDNLYRHNVKVITYVDSDVHTSGHGKRGELEWIHKQIKYKFFIPVHGHHYMLKQHAELAENIGAPRQNIMVPDNGSIIEISENGSKIKVLKEKAPSNPIMVDGFSIGDMQEVVIRDRQLLSEDGMFVVIASINTTTGRLKKSPDIISRGFVYLRESQDLLRETRFLIKKTIEETASGMHPINFDYIKETLTDTVGRFLFNKTAKRPIVIPVVLGV</sequence>
<dbReference type="CDD" id="cd07714">
    <property type="entry name" value="RNaseJ_MBL-fold"/>
    <property type="match status" value="1"/>
</dbReference>
<dbReference type="SMART" id="SM00849">
    <property type="entry name" value="Lactamase_B"/>
    <property type="match status" value="1"/>
</dbReference>
<dbReference type="NCBIfam" id="TIGR00649">
    <property type="entry name" value="MG423"/>
    <property type="match status" value="1"/>
</dbReference>
<dbReference type="SUPFAM" id="SSF56281">
    <property type="entry name" value="Metallo-hydrolase/oxidoreductase"/>
    <property type="match status" value="1"/>
</dbReference>
<evidence type="ECO:0000256" key="9">
    <source>
        <dbReference type="HAMAP-Rule" id="MF_01491"/>
    </source>
</evidence>
<dbReference type="GO" id="GO:0003723">
    <property type="term" value="F:RNA binding"/>
    <property type="evidence" value="ECO:0007669"/>
    <property type="project" value="UniProtKB-UniRule"/>
</dbReference>
<reference evidence="12 13" key="1">
    <citation type="journal article" date="2016" name="Nat. Commun.">
        <title>Thousands of microbial genomes shed light on interconnected biogeochemical processes in an aquifer system.</title>
        <authorList>
            <person name="Anantharaman K."/>
            <person name="Brown C.T."/>
            <person name="Hug L.A."/>
            <person name="Sharon I."/>
            <person name="Castelle C.J."/>
            <person name="Probst A.J."/>
            <person name="Thomas B.C."/>
            <person name="Singh A."/>
            <person name="Wilkins M.J."/>
            <person name="Karaoz U."/>
            <person name="Brodie E.L."/>
            <person name="Williams K.H."/>
            <person name="Hubbard S.S."/>
            <person name="Banfield J.F."/>
        </authorList>
    </citation>
    <scope>NUCLEOTIDE SEQUENCE [LARGE SCALE GENOMIC DNA]</scope>
</reference>
<keyword evidence="6" id="KW-0862">Zinc</keyword>
<dbReference type="HAMAP" id="MF_01491">
    <property type="entry name" value="RNase_J_bact"/>
    <property type="match status" value="1"/>
</dbReference>
<keyword evidence="5 9" id="KW-0378">Hydrolase</keyword>
<dbReference type="InterPro" id="IPR011108">
    <property type="entry name" value="RMMBL"/>
</dbReference>
<evidence type="ECO:0000256" key="7">
    <source>
        <dbReference type="ARBA" id="ARBA00022839"/>
    </source>
</evidence>
<evidence type="ECO:0000313" key="12">
    <source>
        <dbReference type="EMBL" id="OHA44211.1"/>
    </source>
</evidence>
<evidence type="ECO:0000256" key="10">
    <source>
        <dbReference type="SAM" id="MobiDB-lite"/>
    </source>
</evidence>
<dbReference type="AlphaFoldDB" id="A0A1G2P9D8"/>
<evidence type="ECO:0000256" key="5">
    <source>
        <dbReference type="ARBA" id="ARBA00022801"/>
    </source>
</evidence>
<dbReference type="PANTHER" id="PTHR43694:SF1">
    <property type="entry name" value="RIBONUCLEASE J"/>
    <property type="match status" value="1"/>
</dbReference>
<evidence type="ECO:0000313" key="13">
    <source>
        <dbReference type="Proteomes" id="UP000176881"/>
    </source>
</evidence>
<keyword evidence="3" id="KW-0479">Metal-binding</keyword>
<comment type="function">
    <text evidence="9">An RNase that has 5'-3' exonuclease and possibly endonuclease activity. Involved in maturation of rRNA and in some organisms also mRNA maturation and/or decay.</text>
</comment>
<keyword evidence="2 9" id="KW-0540">Nuclease</keyword>
<dbReference type="EC" id="3.1.-.-" evidence="9"/>
<evidence type="ECO:0000259" key="11">
    <source>
        <dbReference type="SMART" id="SM00849"/>
    </source>
</evidence>
<dbReference type="InterPro" id="IPR001279">
    <property type="entry name" value="Metallo-B-lactamas"/>
</dbReference>
<dbReference type="GO" id="GO:0008270">
    <property type="term" value="F:zinc ion binding"/>
    <property type="evidence" value="ECO:0007669"/>
    <property type="project" value="InterPro"/>
</dbReference>
<proteinExistence type="inferred from homology"/>
<dbReference type="EMBL" id="MHSN01000032">
    <property type="protein sequence ID" value="OHA44211.1"/>
    <property type="molecule type" value="Genomic_DNA"/>
</dbReference>
<feature type="region of interest" description="Disordered" evidence="10">
    <location>
        <begin position="1"/>
        <end position="23"/>
    </location>
</feature>
<dbReference type="Pfam" id="PF17770">
    <property type="entry name" value="RNase_J_C"/>
    <property type="match status" value="1"/>
</dbReference>
<dbReference type="STRING" id="1802335.A3G59_00120"/>
<dbReference type="InterPro" id="IPR030854">
    <property type="entry name" value="RNase_J_bac"/>
</dbReference>
<evidence type="ECO:0000256" key="6">
    <source>
        <dbReference type="ARBA" id="ARBA00022833"/>
    </source>
</evidence>
<keyword evidence="8 9" id="KW-0694">RNA-binding</keyword>
<dbReference type="InterPro" id="IPR041636">
    <property type="entry name" value="RNase_J_C"/>
</dbReference>
<dbReference type="InterPro" id="IPR042173">
    <property type="entry name" value="RNase_J_2"/>
</dbReference>
<feature type="domain" description="Metallo-beta-lactamase" evidence="11">
    <location>
        <begin position="44"/>
        <end position="220"/>
    </location>
</feature>